<keyword evidence="1" id="KW-0832">Ubl conjugation</keyword>
<reference evidence="6" key="1">
    <citation type="submission" date="2021-01" db="EMBL/GenBank/DDBJ databases">
        <authorList>
            <person name="Corre E."/>
            <person name="Pelletier E."/>
            <person name="Niang G."/>
            <person name="Scheremetjew M."/>
            <person name="Finn R."/>
            <person name="Kale V."/>
            <person name="Holt S."/>
            <person name="Cochrane G."/>
            <person name="Meng A."/>
            <person name="Brown T."/>
            <person name="Cohen L."/>
        </authorList>
    </citation>
    <scope>NUCLEOTIDE SEQUENCE</scope>
    <source>
        <strain evidence="6">NIES-2562</strain>
    </source>
</reference>
<proteinExistence type="inferred from homology"/>
<dbReference type="GO" id="GO:0005776">
    <property type="term" value="C:autophagosome"/>
    <property type="evidence" value="ECO:0007669"/>
    <property type="project" value="TreeGrafter"/>
</dbReference>
<feature type="domain" description="Autophagy protein ATG5 alpha-helical bundle region" evidence="4">
    <location>
        <begin position="129"/>
        <end position="169"/>
    </location>
</feature>
<dbReference type="GO" id="GO:0019776">
    <property type="term" value="F:Atg8-family ligase activity"/>
    <property type="evidence" value="ECO:0007669"/>
    <property type="project" value="TreeGrafter"/>
</dbReference>
<dbReference type="InterPro" id="IPR048939">
    <property type="entry name" value="ATG5_UblA"/>
</dbReference>
<dbReference type="GO" id="GO:0061908">
    <property type="term" value="C:phagophore"/>
    <property type="evidence" value="ECO:0007669"/>
    <property type="project" value="TreeGrafter"/>
</dbReference>
<comment type="similarity">
    <text evidence="1">Belongs to the ATG5 family.</text>
</comment>
<dbReference type="InterPro" id="IPR048318">
    <property type="entry name" value="ATG5_UblB"/>
</dbReference>
<dbReference type="InterPro" id="IPR007239">
    <property type="entry name" value="Atg5"/>
</dbReference>
<sequence length="356" mass="38263">MDPEVMYEAWAGRVFLKFVLPKSELADHEGPDEVVCMAARSAYLNAVFEESGALDYLLSFAAANSPPSLSFSVNGKGVRWHIPVGVLADLHYVQGNEPLTVHATFRSADGVIPADESAETETGRACLRVAKEYFLYRLKESTALRNGRPGAALDLSLENTNNLWKAACAGEYGMAKSFFPSLFALRHTSNRTRAIRERLNAALPAAAAAAPPAEGEAGKEVGEEGGEGRGEEGEKEGAASSSTPVASSGEGVPDGYGSPYQHEVVLVPLRIFTADTPPLLIGISPDREGGGGKTIKEAVKEACSTLARRRRISEEWETYEILLDGVPLPDDVPAEWLSLYACNPDTSLNIALRKRK</sequence>
<dbReference type="Pfam" id="PF04106">
    <property type="entry name" value="ATG5_UblB"/>
    <property type="match status" value="1"/>
</dbReference>
<dbReference type="GO" id="GO:0034727">
    <property type="term" value="P:piecemeal microautophagy of the nucleus"/>
    <property type="evidence" value="ECO:0007669"/>
    <property type="project" value="TreeGrafter"/>
</dbReference>
<feature type="compositionally biased region" description="Basic and acidic residues" evidence="2">
    <location>
        <begin position="216"/>
        <end position="237"/>
    </location>
</feature>
<feature type="compositionally biased region" description="Low complexity" evidence="2">
    <location>
        <begin position="206"/>
        <end position="215"/>
    </location>
</feature>
<feature type="region of interest" description="Disordered" evidence="2">
    <location>
        <begin position="206"/>
        <end position="254"/>
    </location>
</feature>
<dbReference type="GO" id="GO:0034274">
    <property type="term" value="C:Atg12-Atg5-Atg16 complex"/>
    <property type="evidence" value="ECO:0007669"/>
    <property type="project" value="TreeGrafter"/>
</dbReference>
<accession>A0A7S3GCL7</accession>
<dbReference type="AlphaFoldDB" id="A0A7S3GCL7"/>
<dbReference type="GO" id="GO:0044233">
    <property type="term" value="C:mitochondria-associated endoplasmic reticulum membrane contact site"/>
    <property type="evidence" value="ECO:0007669"/>
    <property type="project" value="TreeGrafter"/>
</dbReference>
<evidence type="ECO:0000313" key="6">
    <source>
        <dbReference type="EMBL" id="CAE0262039.1"/>
    </source>
</evidence>
<evidence type="ECO:0000256" key="2">
    <source>
        <dbReference type="SAM" id="MobiDB-lite"/>
    </source>
</evidence>
<evidence type="ECO:0000259" key="4">
    <source>
        <dbReference type="Pfam" id="PF20637"/>
    </source>
</evidence>
<gene>
    <name evidence="6" type="ORF">PBIL07802_LOCUS24332</name>
</gene>
<dbReference type="Pfam" id="PF20638">
    <property type="entry name" value="ATG5_UblA"/>
    <property type="match status" value="1"/>
</dbReference>
<comment type="subunit">
    <text evidence="1">Conjugated with ATG12.</text>
</comment>
<keyword evidence="1" id="KW-0472">Membrane</keyword>
<dbReference type="Gene3D" id="3.10.20.90">
    <property type="entry name" value="Phosphatidylinositol 3-kinase Catalytic Subunit, Chain A, domain 1"/>
    <property type="match status" value="1"/>
</dbReference>
<feature type="domain" description="Autophagy protein ATG5 UblB" evidence="3">
    <location>
        <begin position="267"/>
        <end position="351"/>
    </location>
</feature>
<dbReference type="PANTHER" id="PTHR13040">
    <property type="entry name" value="AUTOPHAGY PROTEIN 5"/>
    <property type="match status" value="1"/>
</dbReference>
<dbReference type="Pfam" id="PF20637">
    <property type="entry name" value="ATG5_HBR"/>
    <property type="match status" value="1"/>
</dbReference>
<dbReference type="GO" id="GO:0034045">
    <property type="term" value="C:phagophore assembly site membrane"/>
    <property type="evidence" value="ECO:0007669"/>
    <property type="project" value="UniProtKB-SubCell"/>
</dbReference>
<dbReference type="EMBL" id="HBIB01037289">
    <property type="protein sequence ID" value="CAE0262039.1"/>
    <property type="molecule type" value="Transcribed_RNA"/>
</dbReference>
<evidence type="ECO:0000259" key="5">
    <source>
        <dbReference type="Pfam" id="PF20638"/>
    </source>
</evidence>
<comment type="function">
    <text evidence="1">Involved in autophagic vesicle formation.</text>
</comment>
<dbReference type="PANTHER" id="PTHR13040:SF2">
    <property type="entry name" value="AUTOPHAGY PROTEIN 5"/>
    <property type="match status" value="1"/>
</dbReference>
<name>A0A7S3GCL7_9EUKA</name>
<evidence type="ECO:0000256" key="1">
    <source>
        <dbReference type="RuleBase" id="RU361202"/>
    </source>
</evidence>
<dbReference type="GO" id="GO:0000422">
    <property type="term" value="P:autophagy of mitochondrion"/>
    <property type="evidence" value="ECO:0007669"/>
    <property type="project" value="TreeGrafter"/>
</dbReference>
<organism evidence="6">
    <name type="scientific">Palpitomonas bilix</name>
    <dbReference type="NCBI Taxonomy" id="652834"/>
    <lineage>
        <taxon>Eukaryota</taxon>
        <taxon>Eukaryota incertae sedis</taxon>
    </lineage>
</organism>
<keyword evidence="1" id="KW-1017">Isopeptide bond</keyword>
<comment type="subcellular location">
    <subcellularLocation>
        <location evidence="1">Preautophagosomal structure membrane</location>
        <topology evidence="1">Peripheral membrane protein</topology>
    </subcellularLocation>
</comment>
<feature type="domain" description="Autophagy protein ATG5 UblA" evidence="5">
    <location>
        <begin position="10"/>
        <end position="102"/>
    </location>
</feature>
<dbReference type="Gene3D" id="3.10.20.620">
    <property type="match status" value="1"/>
</dbReference>
<dbReference type="GO" id="GO:0006995">
    <property type="term" value="P:cellular response to nitrogen starvation"/>
    <property type="evidence" value="ECO:0007669"/>
    <property type="project" value="TreeGrafter"/>
</dbReference>
<evidence type="ECO:0000259" key="3">
    <source>
        <dbReference type="Pfam" id="PF04106"/>
    </source>
</evidence>
<keyword evidence="1" id="KW-0072">Autophagy</keyword>
<dbReference type="InterPro" id="IPR048940">
    <property type="entry name" value="ATG5_HBR"/>
</dbReference>
<protein>
    <recommendedName>
        <fullName evidence="1">Autophagy protein 5</fullName>
    </recommendedName>
</protein>
<dbReference type="InterPro" id="IPR042527">
    <property type="entry name" value="Atg5_UblA_dom_sf"/>
</dbReference>